<name>A0A9P7GZC0_9HYPO</name>
<organism evidence="2 3">
    <name type="scientific">Fusarium avenaceum</name>
    <dbReference type="NCBI Taxonomy" id="40199"/>
    <lineage>
        <taxon>Eukaryota</taxon>
        <taxon>Fungi</taxon>
        <taxon>Dikarya</taxon>
        <taxon>Ascomycota</taxon>
        <taxon>Pezizomycotina</taxon>
        <taxon>Sordariomycetes</taxon>
        <taxon>Hypocreomycetidae</taxon>
        <taxon>Hypocreales</taxon>
        <taxon>Nectriaceae</taxon>
        <taxon>Fusarium</taxon>
        <taxon>Fusarium tricinctum species complex</taxon>
    </lineage>
</organism>
<comment type="caution">
    <text evidence="2">The sequence shown here is derived from an EMBL/GenBank/DDBJ whole genome shotgun (WGS) entry which is preliminary data.</text>
</comment>
<dbReference type="AlphaFoldDB" id="A0A9P7GZC0"/>
<evidence type="ECO:0000256" key="1">
    <source>
        <dbReference type="SAM" id="MobiDB-lite"/>
    </source>
</evidence>
<proteinExistence type="predicted"/>
<reference evidence="2" key="1">
    <citation type="submission" date="2021-04" db="EMBL/GenBank/DDBJ databases">
        <title>Draft genome of Fusarium avenaceum strain F156N33, isolated from an atmospheric sample in Virginia.</title>
        <authorList>
            <person name="Yang S."/>
            <person name="Vinatzer B.A."/>
            <person name="Coleman J."/>
        </authorList>
    </citation>
    <scope>NUCLEOTIDE SEQUENCE</scope>
    <source>
        <strain evidence="2">F156N33</strain>
    </source>
</reference>
<accession>A0A9P7GZC0</accession>
<sequence length="373" mass="42594">MAPPELPPKLVTIFPPWCTVTTDEISNAAESEPAPSPFCLTVPHSLRRGSHLWEILGNTDGFDNRSLKRRIAPVCEEIRYYQENDKNELYGLSKSIVIKYGETAIRVLRRVWDLNLVYNHKPKIPGNDPGVFDQSTWLATIRDTVLYRMHYAEDFKVATHDQVGNGVYVTDVLVHEHRDRVERAIKEREIFTAMVEELTQDSLTHLPGYKATALGTAPLSSLKRCAETAEAFYVVSDEEEDILENEDESDMRYYQAFQLWHIATRAAMNWEPRRPGPQLDVLSMYCEDILRRRKIEKSKRNAELREQLEAILGDTRGEQGGMGSEAAESESEAEYSSQPEDEDKSSDEDEGGEEDSDDDDDDDDRPIFGHYVT</sequence>
<feature type="compositionally biased region" description="Acidic residues" evidence="1">
    <location>
        <begin position="327"/>
        <end position="364"/>
    </location>
</feature>
<dbReference type="EMBL" id="JAGPUO010000015">
    <property type="protein sequence ID" value="KAG5658190.1"/>
    <property type="molecule type" value="Genomic_DNA"/>
</dbReference>
<feature type="region of interest" description="Disordered" evidence="1">
    <location>
        <begin position="310"/>
        <end position="373"/>
    </location>
</feature>
<keyword evidence="3" id="KW-1185">Reference proteome</keyword>
<evidence type="ECO:0000313" key="2">
    <source>
        <dbReference type="EMBL" id="KAG5658190.1"/>
    </source>
</evidence>
<gene>
    <name evidence="2" type="ORF">KAF25_007141</name>
</gene>
<protein>
    <submittedName>
        <fullName evidence="2">Uncharacterized protein</fullName>
    </submittedName>
</protein>
<dbReference type="Proteomes" id="UP000782241">
    <property type="component" value="Unassembled WGS sequence"/>
</dbReference>
<evidence type="ECO:0000313" key="3">
    <source>
        <dbReference type="Proteomes" id="UP000782241"/>
    </source>
</evidence>